<sequence length="633" mass="71287">MENVSPLHRQPWLTSLTPSSSAEGSELQKEDSEIQKETPRASHENNRQVEQCSPKTEAVPWEEDPANAHNWSKPSRYFHSIVPSGVAFLAALGSSLYTPAVRTVKEEFDVSEVIAIMPFSFYVLGLAFGPLIGSPLSETWGRRRVYQISLPLFALFILGSGFAKSIGTLIICRFFAGFWGAPALSIGSATISDVWPPAQRAIPMAAYVAAPFMGPALGPLIGGFVVESLGWRWTQWVTLFFTAVFLPPVYFMKETYKKCILENRAEKNATEKLPTSKTEVLNAVKKFIRTGLTRPIHMLLSEPIAGLFSLYIAFNFALQYSFFVVFPTIFEEVYGFNLGSQGLIFLGLGAGIVIAIIFVMINSQFVYAPLAARWRKRHPNTHGESKTKSAASTPPPEYRLFTAFPGSMLIPIGLFLFAWTARPSVPWIVPVIGEALFGIGQVLDFMSCTMYLMDTYGPLYGASAMAANTLLRYTLGFAFPLFVNQMYKKLGIDWATSLLGFISVALTLVPWCFWIWGPKLRAMNVAIAKVRDEAVQHTLNRSLLVPLNMTRLDFTWEEANAWREFRYRPRFRREFLVDHPYDDDDGPAHRRPFYKQDEENIPQCKCKPPSQQRQLQDEPGFTTSHWPRTVESK</sequence>
<feature type="transmembrane region" description="Helical" evidence="7">
    <location>
        <begin position="81"/>
        <end position="101"/>
    </location>
</feature>
<feature type="domain" description="Major facilitator superfamily (MFS) profile" evidence="8">
    <location>
        <begin position="79"/>
        <end position="521"/>
    </location>
</feature>
<dbReference type="InterPro" id="IPR020846">
    <property type="entry name" value="MFS_dom"/>
</dbReference>
<dbReference type="GO" id="GO:0005886">
    <property type="term" value="C:plasma membrane"/>
    <property type="evidence" value="ECO:0007669"/>
    <property type="project" value="TreeGrafter"/>
</dbReference>
<evidence type="ECO:0000313" key="11">
    <source>
        <dbReference type="Proteomes" id="UP000433883"/>
    </source>
</evidence>
<evidence type="ECO:0000256" key="6">
    <source>
        <dbReference type="SAM" id="MobiDB-lite"/>
    </source>
</evidence>
<dbReference type="Gene3D" id="1.20.1250.20">
    <property type="entry name" value="MFS general substrate transporter like domains"/>
    <property type="match status" value="1"/>
</dbReference>
<organism evidence="10 11">
    <name type="scientific">Venturia inaequalis</name>
    <name type="common">Apple scab fungus</name>
    <dbReference type="NCBI Taxonomy" id="5025"/>
    <lineage>
        <taxon>Eukaryota</taxon>
        <taxon>Fungi</taxon>
        <taxon>Dikarya</taxon>
        <taxon>Ascomycota</taxon>
        <taxon>Pezizomycotina</taxon>
        <taxon>Dothideomycetes</taxon>
        <taxon>Pleosporomycetidae</taxon>
        <taxon>Venturiales</taxon>
        <taxon>Venturiaceae</taxon>
        <taxon>Venturia</taxon>
    </lineage>
</organism>
<dbReference type="SUPFAM" id="SSF103473">
    <property type="entry name" value="MFS general substrate transporter"/>
    <property type="match status" value="1"/>
</dbReference>
<dbReference type="FunFam" id="1.20.1250.20:FF:000082">
    <property type="entry name" value="MFS multidrug transporter, putative"/>
    <property type="match status" value="1"/>
</dbReference>
<feature type="transmembrane region" description="Helical" evidence="7">
    <location>
        <begin position="145"/>
        <end position="162"/>
    </location>
</feature>
<feature type="transmembrane region" description="Helical" evidence="7">
    <location>
        <begin position="427"/>
        <end position="452"/>
    </location>
</feature>
<evidence type="ECO:0000313" key="10">
    <source>
        <dbReference type="EMBL" id="KAE9974905.1"/>
    </source>
</evidence>
<feature type="region of interest" description="Disordered" evidence="6">
    <location>
        <begin position="583"/>
        <end position="633"/>
    </location>
</feature>
<reference evidence="10 11" key="1">
    <citation type="submission" date="2019-11" db="EMBL/GenBank/DDBJ databases">
        <title>Venturia inaequalis Genome Resource.</title>
        <authorList>
            <person name="Lichtner F.J."/>
        </authorList>
    </citation>
    <scope>NUCLEOTIDE SEQUENCE [LARGE SCALE GENOMIC DNA]</scope>
    <source>
        <strain evidence="9 12">120213</strain>
        <strain evidence="10">Bline_iso_100314</strain>
    </source>
</reference>
<feature type="transmembrane region" description="Helical" evidence="7">
    <location>
        <begin position="342"/>
        <end position="367"/>
    </location>
</feature>
<comment type="caution">
    <text evidence="10">The sequence shown here is derived from an EMBL/GenBank/DDBJ whole genome shotgun (WGS) entry which is preliminary data.</text>
</comment>
<dbReference type="InterPro" id="IPR036259">
    <property type="entry name" value="MFS_trans_sf"/>
</dbReference>
<feature type="region of interest" description="Disordered" evidence="6">
    <location>
        <begin position="1"/>
        <end position="67"/>
    </location>
</feature>
<feature type="transmembrane region" description="Helical" evidence="7">
    <location>
        <begin position="113"/>
        <end position="133"/>
    </location>
</feature>
<feature type="compositionally biased region" description="Polar residues" evidence="6">
    <location>
        <begin position="12"/>
        <end position="23"/>
    </location>
</feature>
<feature type="transmembrane region" description="Helical" evidence="7">
    <location>
        <begin position="201"/>
        <end position="221"/>
    </location>
</feature>
<comment type="similarity">
    <text evidence="2">Belongs to the major facilitator superfamily.</text>
</comment>
<evidence type="ECO:0000256" key="1">
    <source>
        <dbReference type="ARBA" id="ARBA00004141"/>
    </source>
</evidence>
<feature type="transmembrane region" description="Helical" evidence="7">
    <location>
        <begin position="398"/>
        <end position="421"/>
    </location>
</feature>
<evidence type="ECO:0000256" key="5">
    <source>
        <dbReference type="ARBA" id="ARBA00023136"/>
    </source>
</evidence>
<dbReference type="GO" id="GO:0000297">
    <property type="term" value="F:spermine transmembrane transporter activity"/>
    <property type="evidence" value="ECO:0007669"/>
    <property type="project" value="TreeGrafter"/>
</dbReference>
<protein>
    <recommendedName>
        <fullName evidence="8">Major facilitator superfamily (MFS) profile domain-containing protein</fullName>
    </recommendedName>
</protein>
<keyword evidence="3 7" id="KW-0812">Transmembrane</keyword>
<dbReference type="PROSITE" id="PS50850">
    <property type="entry name" value="MFS"/>
    <property type="match status" value="1"/>
</dbReference>
<feature type="transmembrane region" description="Helical" evidence="7">
    <location>
        <begin position="494"/>
        <end position="516"/>
    </location>
</feature>
<dbReference type="GO" id="GO:0015606">
    <property type="term" value="F:spermidine transmembrane transporter activity"/>
    <property type="evidence" value="ECO:0007669"/>
    <property type="project" value="TreeGrafter"/>
</dbReference>
<evidence type="ECO:0000313" key="12">
    <source>
        <dbReference type="Proteomes" id="UP000447873"/>
    </source>
</evidence>
<feature type="transmembrane region" description="Helical" evidence="7">
    <location>
        <begin position="304"/>
        <end position="330"/>
    </location>
</feature>
<dbReference type="Proteomes" id="UP000447873">
    <property type="component" value="Unassembled WGS sequence"/>
</dbReference>
<keyword evidence="4 7" id="KW-1133">Transmembrane helix</keyword>
<dbReference type="EMBL" id="WNWQ01000192">
    <property type="protein sequence ID" value="KAE9974905.1"/>
    <property type="molecule type" value="Genomic_DNA"/>
</dbReference>
<feature type="transmembrane region" description="Helical" evidence="7">
    <location>
        <begin position="459"/>
        <end position="482"/>
    </location>
</feature>
<evidence type="ECO:0000256" key="4">
    <source>
        <dbReference type="ARBA" id="ARBA00022989"/>
    </source>
</evidence>
<comment type="subcellular location">
    <subcellularLocation>
        <location evidence="1">Membrane</location>
        <topology evidence="1">Multi-pass membrane protein</topology>
    </subcellularLocation>
</comment>
<evidence type="ECO:0000313" key="9">
    <source>
        <dbReference type="EMBL" id="KAE9966812.1"/>
    </source>
</evidence>
<name>A0A8H3YV12_VENIN</name>
<evidence type="ECO:0000256" key="7">
    <source>
        <dbReference type="SAM" id="Phobius"/>
    </source>
</evidence>
<proteinExistence type="inferred from homology"/>
<dbReference type="CDD" id="cd17323">
    <property type="entry name" value="MFS_Tpo1_MDR_like"/>
    <property type="match status" value="1"/>
</dbReference>
<dbReference type="AlphaFoldDB" id="A0A8H3YV12"/>
<feature type="compositionally biased region" description="Basic and acidic residues" evidence="6">
    <location>
        <begin position="26"/>
        <end position="47"/>
    </location>
</feature>
<dbReference type="Pfam" id="PF07690">
    <property type="entry name" value="MFS_1"/>
    <property type="match status" value="1"/>
</dbReference>
<feature type="transmembrane region" description="Helical" evidence="7">
    <location>
        <begin position="233"/>
        <end position="251"/>
    </location>
</feature>
<gene>
    <name evidence="10" type="ORF">BLS_002855</name>
    <name evidence="9" type="ORF">EG328_008610</name>
</gene>
<evidence type="ECO:0000259" key="8">
    <source>
        <dbReference type="PROSITE" id="PS50850"/>
    </source>
</evidence>
<dbReference type="Proteomes" id="UP000433883">
    <property type="component" value="Unassembled WGS sequence"/>
</dbReference>
<dbReference type="PANTHER" id="PTHR23502">
    <property type="entry name" value="MAJOR FACILITATOR SUPERFAMILY"/>
    <property type="match status" value="1"/>
</dbReference>
<dbReference type="InterPro" id="IPR011701">
    <property type="entry name" value="MFS"/>
</dbReference>
<dbReference type="EMBL" id="WNWS01000493">
    <property type="protein sequence ID" value="KAE9966812.1"/>
    <property type="molecule type" value="Genomic_DNA"/>
</dbReference>
<evidence type="ECO:0000256" key="2">
    <source>
        <dbReference type="ARBA" id="ARBA00008335"/>
    </source>
</evidence>
<accession>A0A8H3YV12</accession>
<keyword evidence="5 7" id="KW-0472">Membrane</keyword>
<dbReference type="PANTHER" id="PTHR23502:SF38">
    <property type="entry name" value="POLYAMINE TRANSPORTER 4"/>
    <property type="match status" value="1"/>
</dbReference>
<evidence type="ECO:0000256" key="3">
    <source>
        <dbReference type="ARBA" id="ARBA00022692"/>
    </source>
</evidence>